<dbReference type="CDD" id="cd16026">
    <property type="entry name" value="GALNS_like"/>
    <property type="match status" value="1"/>
</dbReference>
<keyword evidence="6" id="KW-0106">Calcium</keyword>
<dbReference type="PANTHER" id="PTHR42693:SF42">
    <property type="entry name" value="ARYLSULFATASE G"/>
    <property type="match status" value="1"/>
</dbReference>
<dbReference type="GO" id="GO:0046872">
    <property type="term" value="F:metal ion binding"/>
    <property type="evidence" value="ECO:0007669"/>
    <property type="project" value="UniProtKB-KW"/>
</dbReference>
<reference evidence="8 9" key="1">
    <citation type="journal article" date="2017" name="ISME J.">
        <title>Energy and carbon metabolisms in a deep terrestrial subsurface fluid microbial community.</title>
        <authorList>
            <person name="Momper L."/>
            <person name="Jungbluth S.P."/>
            <person name="Lee M.D."/>
            <person name="Amend J.P."/>
        </authorList>
    </citation>
    <scope>NUCLEOTIDE SEQUENCE [LARGE SCALE GENOMIC DNA]</scope>
    <source>
        <strain evidence="8">SURF_5</strain>
    </source>
</reference>
<dbReference type="PROSITE" id="PS00523">
    <property type="entry name" value="SULFATASE_1"/>
    <property type="match status" value="1"/>
</dbReference>
<protein>
    <recommendedName>
        <fullName evidence="7">Sulfatase N-terminal domain-containing protein</fullName>
    </recommendedName>
</protein>
<organism evidence="8 9">
    <name type="scientific">Abyssobacteria bacterium (strain SURF_5)</name>
    <dbReference type="NCBI Taxonomy" id="2093360"/>
    <lineage>
        <taxon>Bacteria</taxon>
        <taxon>Pseudomonadati</taxon>
        <taxon>Candidatus Hydrogenedentota</taxon>
        <taxon>Candidatus Abyssobacteria</taxon>
    </lineage>
</organism>
<sequence length="505" mass="56054">MSKERCTRRRFLKMTASGSALSVLGWPLFSIACGGSKLPYPDQTINTVGLSTDSPAKSPNIIIINADDLGYGDLGCYGGRVIRTPNIDGLAGQGLRFTNFYACDSVCTPSRAGLLTGRYPARMGFCFPLFAEDMTFKQSVTMMAGNLSAKLGALDIATEAAPGGLHQHEITIAEALKARDYRTGMVGKWHLGDYSGNAEYNPVRHGFDFYFGVPHSNDMHPFPLYRDEQEVEAQITDQGKLTRLYTEEAIKFMGSSPDKPFFLYFAHTFPHRPLFASEAFKGKSEGGKFGDAVEEVDWSVGEILNFLGENNLEQKTIVVFTSDNGPWYQGSTGGLRGRKGQSWEGGQRVPFIIRWPGHIDAGICNEPAMNIDLLPTCLDIAGLTLPSDRIIDGVSIRGLLETPERKPSDRPLFFYHNGELESVRVGSWKYVREISHYTWPMPVNKNLGKTSEHTFVQMPLLFNLENDPYESYNVINKYPAKGDELAGILGQWEKQLEANQLGLIQ</sequence>
<dbReference type="AlphaFoldDB" id="A0A3A4N1H0"/>
<dbReference type="InterPro" id="IPR000917">
    <property type="entry name" value="Sulfatase_N"/>
</dbReference>
<keyword evidence="4" id="KW-0732">Signal</keyword>
<evidence type="ECO:0000259" key="7">
    <source>
        <dbReference type="Pfam" id="PF00884"/>
    </source>
</evidence>
<evidence type="ECO:0000256" key="5">
    <source>
        <dbReference type="ARBA" id="ARBA00022801"/>
    </source>
</evidence>
<comment type="cofactor">
    <cofactor evidence="1">
        <name>Ca(2+)</name>
        <dbReference type="ChEBI" id="CHEBI:29108"/>
    </cofactor>
</comment>
<keyword evidence="5" id="KW-0378">Hydrolase</keyword>
<dbReference type="InterPro" id="IPR024607">
    <property type="entry name" value="Sulfatase_CS"/>
</dbReference>
<name>A0A3A4N1H0_ABYX5</name>
<keyword evidence="3" id="KW-0479">Metal-binding</keyword>
<dbReference type="PROSITE" id="PS51318">
    <property type="entry name" value="TAT"/>
    <property type="match status" value="1"/>
</dbReference>
<dbReference type="Proteomes" id="UP000265882">
    <property type="component" value="Unassembled WGS sequence"/>
</dbReference>
<dbReference type="InterPro" id="IPR050738">
    <property type="entry name" value="Sulfatase"/>
</dbReference>
<dbReference type="Gene3D" id="3.40.720.10">
    <property type="entry name" value="Alkaline Phosphatase, subunit A"/>
    <property type="match status" value="1"/>
</dbReference>
<evidence type="ECO:0000256" key="2">
    <source>
        <dbReference type="ARBA" id="ARBA00008779"/>
    </source>
</evidence>
<evidence type="ECO:0000256" key="6">
    <source>
        <dbReference type="ARBA" id="ARBA00022837"/>
    </source>
</evidence>
<evidence type="ECO:0000256" key="4">
    <source>
        <dbReference type="ARBA" id="ARBA00022729"/>
    </source>
</evidence>
<dbReference type="GO" id="GO:0004065">
    <property type="term" value="F:arylsulfatase activity"/>
    <property type="evidence" value="ECO:0007669"/>
    <property type="project" value="TreeGrafter"/>
</dbReference>
<accession>A0A3A4N1H0</accession>
<evidence type="ECO:0000313" key="9">
    <source>
        <dbReference type="Proteomes" id="UP000265882"/>
    </source>
</evidence>
<comment type="similarity">
    <text evidence="2">Belongs to the sulfatase family.</text>
</comment>
<comment type="caution">
    <text evidence="8">The sequence shown here is derived from an EMBL/GenBank/DDBJ whole genome shotgun (WGS) entry which is preliminary data.</text>
</comment>
<dbReference type="SUPFAM" id="SSF53649">
    <property type="entry name" value="Alkaline phosphatase-like"/>
    <property type="match status" value="1"/>
</dbReference>
<dbReference type="EMBL" id="QZKU01000129">
    <property type="protein sequence ID" value="RJP15977.1"/>
    <property type="molecule type" value="Genomic_DNA"/>
</dbReference>
<dbReference type="PROSITE" id="PS51257">
    <property type="entry name" value="PROKAR_LIPOPROTEIN"/>
    <property type="match status" value="1"/>
</dbReference>
<dbReference type="Pfam" id="PF00884">
    <property type="entry name" value="Sulfatase"/>
    <property type="match status" value="1"/>
</dbReference>
<dbReference type="PANTHER" id="PTHR42693">
    <property type="entry name" value="ARYLSULFATASE FAMILY MEMBER"/>
    <property type="match status" value="1"/>
</dbReference>
<proteinExistence type="inferred from homology"/>
<dbReference type="Gene3D" id="3.30.1120.10">
    <property type="match status" value="1"/>
</dbReference>
<dbReference type="InterPro" id="IPR006311">
    <property type="entry name" value="TAT_signal"/>
</dbReference>
<gene>
    <name evidence="8" type="ORF">C4520_19565</name>
</gene>
<feature type="domain" description="Sulfatase N-terminal" evidence="7">
    <location>
        <begin position="59"/>
        <end position="382"/>
    </location>
</feature>
<dbReference type="Pfam" id="PF14707">
    <property type="entry name" value="Sulfatase_C"/>
    <property type="match status" value="1"/>
</dbReference>
<evidence type="ECO:0000256" key="3">
    <source>
        <dbReference type="ARBA" id="ARBA00022723"/>
    </source>
</evidence>
<dbReference type="InterPro" id="IPR017850">
    <property type="entry name" value="Alkaline_phosphatase_core_sf"/>
</dbReference>
<evidence type="ECO:0000313" key="8">
    <source>
        <dbReference type="EMBL" id="RJP15977.1"/>
    </source>
</evidence>
<evidence type="ECO:0000256" key="1">
    <source>
        <dbReference type="ARBA" id="ARBA00001913"/>
    </source>
</evidence>